<dbReference type="Proteomes" id="UP000196877">
    <property type="component" value="Chromosome"/>
</dbReference>
<dbReference type="EMBL" id="CP021920">
    <property type="protein sequence ID" value="ASB90357.1"/>
    <property type="molecule type" value="Genomic_DNA"/>
</dbReference>
<evidence type="ECO:0000259" key="3">
    <source>
        <dbReference type="PROSITE" id="PS51371"/>
    </source>
</evidence>
<gene>
    <name evidence="4" type="ORF">S101395_03851</name>
</gene>
<organism evidence="4 5">
    <name type="scientific">Bacillus sonorensis</name>
    <dbReference type="NCBI Taxonomy" id="119858"/>
    <lineage>
        <taxon>Bacteria</taxon>
        <taxon>Bacillati</taxon>
        <taxon>Bacillota</taxon>
        <taxon>Bacilli</taxon>
        <taxon>Bacillales</taxon>
        <taxon>Bacillaceae</taxon>
        <taxon>Bacillus</taxon>
    </lineage>
</organism>
<name>A0ABM6LLX2_9BACI</name>
<dbReference type="CDD" id="cd04622">
    <property type="entry name" value="CBS_pair_HRP1_like"/>
    <property type="match status" value="1"/>
</dbReference>
<evidence type="ECO:0000256" key="2">
    <source>
        <dbReference type="PROSITE-ProRule" id="PRU00703"/>
    </source>
</evidence>
<accession>A0ABM6LLX2</accession>
<reference evidence="4 5" key="1">
    <citation type="submission" date="2017-06" db="EMBL/GenBank/DDBJ databases">
        <title>Genome sequence of Bacillus sonorensis strain SRCM101395.</title>
        <authorList>
            <person name="Cho S.H."/>
        </authorList>
    </citation>
    <scope>NUCLEOTIDE SEQUENCE [LARGE SCALE GENOMIC DNA]</scope>
    <source>
        <strain evidence="4 5">SRCM101395</strain>
    </source>
</reference>
<dbReference type="PANTHER" id="PTHR43080">
    <property type="entry name" value="CBS DOMAIN-CONTAINING PROTEIN CBSX3, MITOCHONDRIAL"/>
    <property type="match status" value="1"/>
</dbReference>
<feature type="domain" description="CBS" evidence="3">
    <location>
        <begin position="96"/>
        <end position="151"/>
    </location>
</feature>
<dbReference type="Pfam" id="PF00571">
    <property type="entry name" value="CBS"/>
    <property type="match status" value="2"/>
</dbReference>
<dbReference type="PROSITE" id="PS51371">
    <property type="entry name" value="CBS"/>
    <property type="match status" value="2"/>
</dbReference>
<evidence type="ECO:0000313" key="5">
    <source>
        <dbReference type="Proteomes" id="UP000196877"/>
    </source>
</evidence>
<proteinExistence type="predicted"/>
<sequence>MAGVNFLVIMLMIVHTNNRKGCSLLNTVSNAMSRQVATVSSNQTVQEAAELMSQHNVGAIPVVDQGVLKGMITDRDITLRTTAQGQDGQTPVSEVMTTNVVSGNPDMSLQEASQLMAQSQIRRLPIVENNHLVGIVALGDLAVNDLSNESAGQALTNISTPTRTQ</sequence>
<evidence type="ECO:0000256" key="1">
    <source>
        <dbReference type="ARBA" id="ARBA00023122"/>
    </source>
</evidence>
<dbReference type="SUPFAM" id="SSF54631">
    <property type="entry name" value="CBS-domain pair"/>
    <property type="match status" value="1"/>
</dbReference>
<protein>
    <submittedName>
        <fullName evidence="4">CBS domain-containing protein YhcV</fullName>
    </submittedName>
</protein>
<keyword evidence="1 2" id="KW-0129">CBS domain</keyword>
<keyword evidence="5" id="KW-1185">Reference proteome</keyword>
<dbReference type="PANTHER" id="PTHR43080:SF2">
    <property type="entry name" value="CBS DOMAIN-CONTAINING PROTEIN"/>
    <property type="match status" value="1"/>
</dbReference>
<dbReference type="InterPro" id="IPR051257">
    <property type="entry name" value="Diverse_CBS-Domain"/>
</dbReference>
<evidence type="ECO:0000313" key="4">
    <source>
        <dbReference type="EMBL" id="ASB90357.1"/>
    </source>
</evidence>
<dbReference type="SMART" id="SM00116">
    <property type="entry name" value="CBS"/>
    <property type="match status" value="2"/>
</dbReference>
<dbReference type="InterPro" id="IPR046342">
    <property type="entry name" value="CBS_dom_sf"/>
</dbReference>
<dbReference type="Gene3D" id="3.10.580.10">
    <property type="entry name" value="CBS-domain"/>
    <property type="match status" value="1"/>
</dbReference>
<feature type="domain" description="CBS" evidence="3">
    <location>
        <begin position="32"/>
        <end position="88"/>
    </location>
</feature>
<dbReference type="InterPro" id="IPR000644">
    <property type="entry name" value="CBS_dom"/>
</dbReference>